<keyword evidence="7 13" id="KW-0223">Dioxygenase</keyword>
<evidence type="ECO:0000256" key="11">
    <source>
        <dbReference type="ARBA" id="ARBA00049431"/>
    </source>
</evidence>
<dbReference type="GO" id="GO:0005694">
    <property type="term" value="C:chromosome"/>
    <property type="evidence" value="ECO:0007669"/>
    <property type="project" value="UniProtKB-SubCell"/>
</dbReference>
<dbReference type="EC" id="1.14.11.80" evidence="13"/>
<evidence type="ECO:0000256" key="1">
    <source>
        <dbReference type="ARBA" id="ARBA00004286"/>
    </source>
</evidence>
<comment type="subcellular location">
    <subcellularLocation>
        <location evidence="1">Chromosome</location>
    </subcellularLocation>
</comment>
<evidence type="ECO:0000256" key="4">
    <source>
        <dbReference type="ARBA" id="ARBA00022723"/>
    </source>
</evidence>
<feature type="region of interest" description="Disordered" evidence="14">
    <location>
        <begin position="833"/>
        <end position="860"/>
    </location>
</feature>
<dbReference type="GO" id="GO:0040029">
    <property type="term" value="P:epigenetic regulation of gene expression"/>
    <property type="evidence" value="ECO:0007669"/>
    <property type="project" value="InterPro"/>
</dbReference>
<name>A0AAV6V8B7_9ARAC</name>
<feature type="region of interest" description="Disordered" evidence="14">
    <location>
        <begin position="365"/>
        <end position="387"/>
    </location>
</feature>
<keyword evidence="8 13" id="KW-0560">Oxidoreductase</keyword>
<evidence type="ECO:0000313" key="16">
    <source>
        <dbReference type="EMBL" id="KAG8192170.1"/>
    </source>
</evidence>
<feature type="compositionally biased region" description="Basic and acidic residues" evidence="14">
    <location>
        <begin position="71"/>
        <end position="81"/>
    </location>
</feature>
<organism evidence="16 17">
    <name type="scientific">Oedothorax gibbosus</name>
    <dbReference type="NCBI Taxonomy" id="931172"/>
    <lineage>
        <taxon>Eukaryota</taxon>
        <taxon>Metazoa</taxon>
        <taxon>Ecdysozoa</taxon>
        <taxon>Arthropoda</taxon>
        <taxon>Chelicerata</taxon>
        <taxon>Arachnida</taxon>
        <taxon>Araneae</taxon>
        <taxon>Araneomorphae</taxon>
        <taxon>Entelegynae</taxon>
        <taxon>Araneoidea</taxon>
        <taxon>Linyphiidae</taxon>
        <taxon>Erigoninae</taxon>
        <taxon>Oedothorax</taxon>
    </lineage>
</organism>
<feature type="compositionally biased region" description="Low complexity" evidence="14">
    <location>
        <begin position="469"/>
        <end position="484"/>
    </location>
</feature>
<comment type="cofactor">
    <cofactor evidence="13">
        <name>Fe(2+)</name>
        <dbReference type="ChEBI" id="CHEBI:29033"/>
    </cofactor>
    <text evidence="13">Binds 1 Fe(2+) ion per subunit.</text>
</comment>
<feature type="region of interest" description="Disordered" evidence="14">
    <location>
        <begin position="1647"/>
        <end position="1674"/>
    </location>
</feature>
<keyword evidence="5 12" id="KW-0863">Zinc-finger</keyword>
<feature type="compositionally biased region" description="Polar residues" evidence="14">
    <location>
        <begin position="599"/>
        <end position="628"/>
    </location>
</feature>
<feature type="domain" description="CXXC-type" evidence="15">
    <location>
        <begin position="318"/>
        <end position="358"/>
    </location>
</feature>
<comment type="caution">
    <text evidence="16">The sequence shown here is derived from an EMBL/GenBank/DDBJ whole genome shotgun (WGS) entry which is preliminary data.</text>
</comment>
<feature type="compositionally biased region" description="Polar residues" evidence="14">
    <location>
        <begin position="425"/>
        <end position="463"/>
    </location>
</feature>
<dbReference type="PROSITE" id="PS51058">
    <property type="entry name" value="ZF_CXXC"/>
    <property type="match status" value="1"/>
</dbReference>
<gene>
    <name evidence="16" type="ORF">JTE90_027809</name>
</gene>
<evidence type="ECO:0000256" key="6">
    <source>
        <dbReference type="ARBA" id="ARBA00022833"/>
    </source>
</evidence>
<dbReference type="GO" id="GO:0005634">
    <property type="term" value="C:nucleus"/>
    <property type="evidence" value="ECO:0007669"/>
    <property type="project" value="UniProtKB-UniRule"/>
</dbReference>
<feature type="compositionally biased region" description="Low complexity" evidence="14">
    <location>
        <begin position="195"/>
        <end position="207"/>
    </location>
</feature>
<dbReference type="EMBL" id="JAFNEN010000144">
    <property type="protein sequence ID" value="KAG8192170.1"/>
    <property type="molecule type" value="Genomic_DNA"/>
</dbReference>
<keyword evidence="4 13" id="KW-0479">Metal-binding</keyword>
<feature type="compositionally biased region" description="Basic and acidic residues" evidence="14">
    <location>
        <begin position="658"/>
        <end position="676"/>
    </location>
</feature>
<dbReference type="Proteomes" id="UP000827092">
    <property type="component" value="Unassembled WGS sequence"/>
</dbReference>
<feature type="compositionally biased region" description="Basic and acidic residues" evidence="14">
    <location>
        <begin position="133"/>
        <end position="144"/>
    </location>
</feature>
<evidence type="ECO:0000313" key="17">
    <source>
        <dbReference type="Proteomes" id="UP000827092"/>
    </source>
</evidence>
<keyword evidence="6 13" id="KW-0862">Zinc</keyword>
<feature type="region of interest" description="Disordered" evidence="14">
    <location>
        <begin position="575"/>
        <end position="729"/>
    </location>
</feature>
<comment type="catalytic activity">
    <reaction evidence="13">
        <text>a 5-methyl-2'-deoxycytidine in DNA + 2-oxoglutarate + O2 = a 5-hydroxymethyl-2'-deoxycytidine in DNA + succinate + CO2</text>
        <dbReference type="Rhea" id="RHEA:52636"/>
        <dbReference type="Rhea" id="RHEA-COMP:11370"/>
        <dbReference type="Rhea" id="RHEA-COMP:13315"/>
        <dbReference type="ChEBI" id="CHEBI:15379"/>
        <dbReference type="ChEBI" id="CHEBI:16526"/>
        <dbReference type="ChEBI" id="CHEBI:16810"/>
        <dbReference type="ChEBI" id="CHEBI:30031"/>
        <dbReference type="ChEBI" id="CHEBI:85454"/>
        <dbReference type="ChEBI" id="CHEBI:136731"/>
        <dbReference type="EC" id="1.14.11.80"/>
    </reaction>
</comment>
<dbReference type="PANTHER" id="PTHR23358:SF6">
    <property type="entry name" value="METHYLCYTOSINE DIOXYGENASE TET"/>
    <property type="match status" value="1"/>
</dbReference>
<keyword evidence="9 13" id="KW-0408">Iron</keyword>
<comment type="catalytic activity">
    <reaction evidence="11 13">
        <text>a 5-hydroxymethyl-2'-deoxycytidine in DNA + 2-oxoglutarate + O2 = a 5-formyl-2'-deoxycytidine in DNA + succinate + CO2 + H2O</text>
        <dbReference type="Rhea" id="RHEA:53828"/>
        <dbReference type="Rhea" id="RHEA-COMP:13315"/>
        <dbReference type="Rhea" id="RHEA-COMP:13656"/>
        <dbReference type="ChEBI" id="CHEBI:15377"/>
        <dbReference type="ChEBI" id="CHEBI:15379"/>
        <dbReference type="ChEBI" id="CHEBI:16526"/>
        <dbReference type="ChEBI" id="CHEBI:16810"/>
        <dbReference type="ChEBI" id="CHEBI:30031"/>
        <dbReference type="ChEBI" id="CHEBI:136731"/>
        <dbReference type="ChEBI" id="CHEBI:137731"/>
        <dbReference type="EC" id="1.14.11.80"/>
    </reaction>
</comment>
<evidence type="ECO:0000256" key="3">
    <source>
        <dbReference type="ARBA" id="ARBA00022454"/>
    </source>
</evidence>
<dbReference type="GO" id="GO:0008270">
    <property type="term" value="F:zinc ion binding"/>
    <property type="evidence" value="ECO:0007669"/>
    <property type="project" value="UniProtKB-UniRule"/>
</dbReference>
<feature type="compositionally biased region" description="Basic and acidic residues" evidence="14">
    <location>
        <begin position="695"/>
        <end position="712"/>
    </location>
</feature>
<evidence type="ECO:0000256" key="5">
    <source>
        <dbReference type="ARBA" id="ARBA00022771"/>
    </source>
</evidence>
<feature type="region of interest" description="Disordered" evidence="14">
    <location>
        <begin position="409"/>
        <end position="498"/>
    </location>
</feature>
<dbReference type="GO" id="GO:0070579">
    <property type="term" value="F:DNA 5-methylcytosine dioxygenase activity"/>
    <property type="evidence" value="ECO:0007669"/>
    <property type="project" value="UniProtKB-UniRule"/>
</dbReference>
<feature type="region of interest" description="Disordered" evidence="14">
    <location>
        <begin position="66"/>
        <end position="293"/>
    </location>
</feature>
<evidence type="ECO:0000256" key="14">
    <source>
        <dbReference type="SAM" id="MobiDB-lite"/>
    </source>
</evidence>
<dbReference type="SMART" id="SM01333">
    <property type="entry name" value="Tet_JBP"/>
    <property type="match status" value="1"/>
</dbReference>
<keyword evidence="3" id="KW-0158">Chromosome</keyword>
<keyword evidence="17" id="KW-1185">Reference proteome</keyword>
<dbReference type="InterPro" id="IPR024779">
    <property type="entry name" value="2OGFeDO_JBP1/TET_oxygenase_dom"/>
</dbReference>
<feature type="compositionally biased region" description="Pro residues" evidence="14">
    <location>
        <begin position="276"/>
        <end position="285"/>
    </location>
</feature>
<dbReference type="GO" id="GO:0141166">
    <property type="term" value="P:chromosomal 5-methylcytosine DNA demethylation pathway"/>
    <property type="evidence" value="ECO:0007669"/>
    <property type="project" value="UniProtKB-UniRule"/>
</dbReference>
<evidence type="ECO:0000256" key="2">
    <source>
        <dbReference type="ARBA" id="ARBA00007502"/>
    </source>
</evidence>
<dbReference type="InterPro" id="IPR002857">
    <property type="entry name" value="Znf_CXXC"/>
</dbReference>
<protein>
    <recommendedName>
        <fullName evidence="13">Methylcytosine dioxygenase TET</fullName>
        <ecNumber evidence="13">1.14.11.80</ecNumber>
    </recommendedName>
</protein>
<evidence type="ECO:0000256" key="8">
    <source>
        <dbReference type="ARBA" id="ARBA00023002"/>
    </source>
</evidence>
<dbReference type="GO" id="GO:0045944">
    <property type="term" value="P:positive regulation of transcription by RNA polymerase II"/>
    <property type="evidence" value="ECO:0007669"/>
    <property type="project" value="TreeGrafter"/>
</dbReference>
<comment type="cofactor">
    <cofactor evidence="13">
        <name>Zn(2+)</name>
        <dbReference type="ChEBI" id="CHEBI:29105"/>
    </cofactor>
    <text evidence="13">The zinc ions have a structural role.</text>
</comment>
<dbReference type="GO" id="GO:0003677">
    <property type="term" value="F:DNA binding"/>
    <property type="evidence" value="ECO:0007669"/>
    <property type="project" value="InterPro"/>
</dbReference>
<accession>A0AAV6V8B7</accession>
<feature type="compositionally biased region" description="Polar residues" evidence="14">
    <location>
        <begin position="845"/>
        <end position="860"/>
    </location>
</feature>
<proteinExistence type="inferred from homology"/>
<evidence type="ECO:0000256" key="13">
    <source>
        <dbReference type="RuleBase" id="RU367064"/>
    </source>
</evidence>
<dbReference type="PANTHER" id="PTHR23358">
    <property type="entry name" value="METHYLCYTOSINE DIOXYGENASE TET"/>
    <property type="match status" value="1"/>
</dbReference>
<evidence type="ECO:0000256" key="10">
    <source>
        <dbReference type="ARBA" id="ARBA00047840"/>
    </source>
</evidence>
<feature type="compositionally biased region" description="Basic and acidic residues" evidence="14">
    <location>
        <begin position="113"/>
        <end position="126"/>
    </location>
</feature>
<sequence>MSHQGYPHTYKNGPEYPPNMHPAGYMPRYPAYDAAQCQSFPFGKIHEGPVRPHNPNAFPIVRQYNSQHYNDGPKDGKDSFSRSKSPGHYNDVPKDMFPRNKLGNAYEPCKSPAPKDKNGKNGRDDPPSSPTDSKSDSETNDHTTTESCPDDTRSPASCDKQENSFFGDKSVSDSNSTDPHTKKLKNNVDSESIDDSQSFSSISNNNNNKKDGHQSFSEMRIQPPYGEYGMFPDGERRMIPPHQMSDNFGYRGQNHDKMDSENVFQVPSISSTTPPKVFPPVPPSPMSSESSSWAEDAKYYRHHNSSMSQDMDDGDKLPRKKRKRCGECPGCLQKQNCGRCGPCRSVRSHQICKMRKCESLKTKKEKQNAGRYRRRNPEGGSLGAATHAAEESAIKCGRKRKDHDLLNAIREDRNSNSEIAPKMNGNPQSYLSQQDSLSPTNSSSMHMGSQSMRGQMDQYQPQGGNFHPQGMMNSYNSNSQYGSYTPQMPPNNSQMYDSRLSDGMAVDMDELNSTHRMTNTRLKTLIHNRQSQREQLIPISNNSLSHDSAYNSSTLSPIVGRTDYGSSMSPVGRYASPYLPPPGNHQDAMHNNMPYAGQSDASTSSLMHLQRLSPNNISPQKVQSSQRPPWSAEMSRKTPEGPMKSPVAAKPSLNGHGPSDRETPESKVVNGHDKPPDTNGVSDSSSDNSNVHNGVAKDHPAETEGKLERKTPVPEIKIPPLNDRSPLMPVNDRIPRPQMSPSLHPLPSPTDRVLQPLQQPNDHVLQPLQSPNDRVLQPLQSPNLHSMQVPAGSPRYHMPLNGPMTPPYGYRHFPPHHQVGLVANPPGCMPPPSSIPPMAPVANGETPSDEQQQPTPSSPFLLNTTTSMNTYTSITSTYSNSKLSFSNATCLPTFALTSVSNSSHTYAQSWEGNNSRFQMLPLGGGTAKSYIDSGRIHYRDSLVERTHPCQDFPFQDLPLQPPPSYPPFGGCPPLKFAPECAPVASTPDPDPQDRIEKLRTNTKLDPPQCDCLKNKEVLPSEKLPYYTHLGSGSSVSAIRELMECRSGEKGNAIRIEKLLYSGKEGKTSQGCPLAKWIIRRSGPEEKLLTVVRHRPGHTCPTAYIVIAMVAWEGVQESVADVLYRTVTYKTVNFGIPTQRKCGTNEMRTCACQGLDPETCGASFSFGCSWSMYYNGCKFARSKNARKFKLTEKDEEKELEDRLQTLASDVSSLYEKIAPESFYNQTEFEQQASDCRLGVRKGRPFSGVTACLDYCAHSHKDLQNMNNGCTVVVTLNKHKGWEKPEDEQLHVLPLYVMDNTDEYGSKEGQEKKITAGSVEKLDKYPVDYRIRTTPLKPCKTRGRKPKDGFSPRKQALQAAFKQLIASGKLRRIDPPDLYQRHCRALTNSIQPDSSADNNRLHNPQVVGGSFNREDTSCKFFAGKHVSHSPYGAQSWGNQSLNDNNPTSVGGNNPICSYPNSSFPKYEQGVCPQNSSLTNTCSKMTSGTYVTSSCNAPTYNDSNNNFMPSYASQPQGYRPHNTQTTYSNYNPGMNPLPPSYGSQHNSVDPYHYSYSHNGPHFENNAFHGHYGYGYPPPNVALKIPGNYSASSYNYQGPQQSGNLNCQNISYSNSHMTQNNNFCNYAMPKPQAPASFSTADPPSNYQGFYPEQQTTQFSSPNSNTSRVSTPHFQNSPCSGNQSVFVKSENANESFAEKTPPENPDSVYTMTDLDSKSVNCFSTSKQSNAPEKAQIKKEDQMPKFYENQNQKSVPNYGCDNDSQNKAMSNYRCDNYYQGAKNYNYHLQQSNMVLDFDNFNDIVCNNYETTTEYGHFKEGYEKGVYESNDPVPNNNNNNKDLVSMTKMTESPYPFQQKPNNTDPLNALTTKYNMEEDENFIDSTTLEGDEVYEGHSDNESSFKDTEVGGVAIALTHGSVLFECAKHELHATTPVKNPNRRNPTRISLVFYQHKHLNFESHGEAEWGQKMKEKRVGNAAKVCFEEAPTIKRQCFEGEEPGKIVTGFAGTTPTTSWVTVFSIAPLTVGSPYRP</sequence>
<evidence type="ECO:0000259" key="15">
    <source>
        <dbReference type="PROSITE" id="PS51058"/>
    </source>
</evidence>
<dbReference type="InterPro" id="IPR046942">
    <property type="entry name" value="TET_oxygenase"/>
</dbReference>
<dbReference type="InterPro" id="IPR040175">
    <property type="entry name" value="TET1/2/3"/>
</dbReference>
<comment type="catalytic activity">
    <reaction evidence="10 13">
        <text>a 5-formyl-2'-deoxycytidine in DNA + 2-oxoglutarate + O2 = a 5-carboxyl-2'-deoxycytidine in DNA + succinate + CO2 + H(+)</text>
        <dbReference type="Rhea" id="RHEA:53832"/>
        <dbReference type="Rhea" id="RHEA-COMP:13656"/>
        <dbReference type="Rhea" id="RHEA-COMP:13657"/>
        <dbReference type="ChEBI" id="CHEBI:15378"/>
        <dbReference type="ChEBI" id="CHEBI:15379"/>
        <dbReference type="ChEBI" id="CHEBI:16526"/>
        <dbReference type="ChEBI" id="CHEBI:16810"/>
        <dbReference type="ChEBI" id="CHEBI:30031"/>
        <dbReference type="ChEBI" id="CHEBI:137731"/>
        <dbReference type="ChEBI" id="CHEBI:137732"/>
        <dbReference type="EC" id="1.14.11.80"/>
    </reaction>
</comment>
<reference evidence="16 17" key="1">
    <citation type="journal article" date="2022" name="Nat. Ecol. Evol.">
        <title>A masculinizing supergene underlies an exaggerated male reproductive morph in a spider.</title>
        <authorList>
            <person name="Hendrickx F."/>
            <person name="De Corte Z."/>
            <person name="Sonet G."/>
            <person name="Van Belleghem S.M."/>
            <person name="Kostlbacher S."/>
            <person name="Vangestel C."/>
        </authorList>
    </citation>
    <scope>NUCLEOTIDE SEQUENCE [LARGE SCALE GENOMIC DNA]</scope>
    <source>
        <strain evidence="16">W744_W776</strain>
    </source>
</reference>
<evidence type="ECO:0000256" key="9">
    <source>
        <dbReference type="ARBA" id="ARBA00023004"/>
    </source>
</evidence>
<feature type="compositionally biased region" description="Low complexity" evidence="14">
    <location>
        <begin position="681"/>
        <end position="691"/>
    </location>
</feature>
<evidence type="ECO:0000256" key="12">
    <source>
        <dbReference type="PROSITE-ProRule" id="PRU00509"/>
    </source>
</evidence>
<comment type="similarity">
    <text evidence="2 13">Belongs to the TET family.</text>
</comment>
<evidence type="ECO:0000256" key="7">
    <source>
        <dbReference type="ARBA" id="ARBA00022964"/>
    </source>
</evidence>
<comment type="function">
    <text evidence="13">Dioxygenase that catalyzes the conversion of the modified genomic base 5-methylcytosine (5mC) into 5-hydroxymethylcytosine (5hmC) and plays a key role in epigenetic chromatin reprogramming during embryonic development.</text>
</comment>
<dbReference type="Pfam" id="PF12851">
    <property type="entry name" value="Tet_JBP"/>
    <property type="match status" value="1"/>
</dbReference>